<protein>
    <submittedName>
        <fullName evidence="1">Uncharacterized protein</fullName>
    </submittedName>
</protein>
<accession>A0ABC8REE1</accession>
<sequence>MSNLFKYVLVAGKKLRSALVTRKQDLPTTLCSWPSSFLTLALLGFSNCVPGFSETKPFTDSVFFAVVVSHPNPFR</sequence>
<comment type="caution">
    <text evidence="1">The sequence shown here is derived from an EMBL/GenBank/DDBJ whole genome shotgun (WGS) entry which is preliminary data.</text>
</comment>
<evidence type="ECO:0000313" key="1">
    <source>
        <dbReference type="EMBL" id="CAK9141369.1"/>
    </source>
</evidence>
<gene>
    <name evidence="1" type="ORF">ILEXP_LOCUS8949</name>
</gene>
<name>A0ABC8REE1_9AQUA</name>
<reference evidence="1 2" key="1">
    <citation type="submission" date="2024-02" db="EMBL/GenBank/DDBJ databases">
        <authorList>
            <person name="Vignale AGUSTIN F."/>
            <person name="Sosa J E."/>
            <person name="Modenutti C."/>
        </authorList>
    </citation>
    <scope>NUCLEOTIDE SEQUENCE [LARGE SCALE GENOMIC DNA]</scope>
</reference>
<evidence type="ECO:0000313" key="2">
    <source>
        <dbReference type="Proteomes" id="UP001642360"/>
    </source>
</evidence>
<dbReference type="Proteomes" id="UP001642360">
    <property type="component" value="Unassembled WGS sequence"/>
</dbReference>
<dbReference type="AlphaFoldDB" id="A0ABC8REE1"/>
<proteinExistence type="predicted"/>
<dbReference type="EMBL" id="CAUOFW020001128">
    <property type="protein sequence ID" value="CAK9141369.1"/>
    <property type="molecule type" value="Genomic_DNA"/>
</dbReference>
<keyword evidence="2" id="KW-1185">Reference proteome</keyword>
<organism evidence="1 2">
    <name type="scientific">Ilex paraguariensis</name>
    <name type="common">yerba mate</name>
    <dbReference type="NCBI Taxonomy" id="185542"/>
    <lineage>
        <taxon>Eukaryota</taxon>
        <taxon>Viridiplantae</taxon>
        <taxon>Streptophyta</taxon>
        <taxon>Embryophyta</taxon>
        <taxon>Tracheophyta</taxon>
        <taxon>Spermatophyta</taxon>
        <taxon>Magnoliopsida</taxon>
        <taxon>eudicotyledons</taxon>
        <taxon>Gunneridae</taxon>
        <taxon>Pentapetalae</taxon>
        <taxon>asterids</taxon>
        <taxon>campanulids</taxon>
        <taxon>Aquifoliales</taxon>
        <taxon>Aquifoliaceae</taxon>
        <taxon>Ilex</taxon>
    </lineage>
</organism>